<keyword evidence="3" id="KW-0804">Transcription</keyword>
<sequence length="222" mass="24090">MNTATVGRVPEPVKVRRYDSTRRRARAQVTRADVLAAARELFTDLGFAATTVADIARRAGVSVDTVYAGVGRKPDLLIAVIDVELAGGGEPVPARERGYVRAIREAATAEAKIRVYADALAALMPRVAPLFQALDQAAAGDADCAEVRDRIDARRAANMAEFVADLRATGSLRAALAEEDAVTLVWSTNSWQYFLLLRSRGVTPAHYADLLTELWNRTLLEP</sequence>
<dbReference type="PROSITE" id="PS50977">
    <property type="entry name" value="HTH_TETR_2"/>
    <property type="match status" value="1"/>
</dbReference>
<evidence type="ECO:0000256" key="3">
    <source>
        <dbReference type="ARBA" id="ARBA00023163"/>
    </source>
</evidence>
<dbReference type="InterPro" id="IPR001647">
    <property type="entry name" value="HTH_TetR"/>
</dbReference>
<dbReference type="EMBL" id="CP060713">
    <property type="protein sequence ID" value="QNN52548.1"/>
    <property type="molecule type" value="Genomic_DNA"/>
</dbReference>
<dbReference type="PANTHER" id="PTHR30055">
    <property type="entry name" value="HTH-TYPE TRANSCRIPTIONAL REGULATOR RUTR"/>
    <property type="match status" value="1"/>
</dbReference>
<evidence type="ECO:0000259" key="5">
    <source>
        <dbReference type="PROSITE" id="PS50977"/>
    </source>
</evidence>
<keyword evidence="2 4" id="KW-0238">DNA-binding</keyword>
<evidence type="ECO:0000313" key="7">
    <source>
        <dbReference type="Proteomes" id="UP000515947"/>
    </source>
</evidence>
<dbReference type="InterPro" id="IPR009057">
    <property type="entry name" value="Homeodomain-like_sf"/>
</dbReference>
<keyword evidence="7" id="KW-1185">Reference proteome</keyword>
<evidence type="ECO:0000313" key="6">
    <source>
        <dbReference type="EMBL" id="QNN52548.1"/>
    </source>
</evidence>
<dbReference type="Gene3D" id="1.10.357.10">
    <property type="entry name" value="Tetracycline Repressor, domain 2"/>
    <property type="match status" value="1"/>
</dbReference>
<keyword evidence="1" id="KW-0805">Transcription regulation</keyword>
<evidence type="ECO:0000256" key="1">
    <source>
        <dbReference type="ARBA" id="ARBA00023015"/>
    </source>
</evidence>
<reference evidence="6 7" key="1">
    <citation type="submission" date="2020-08" db="EMBL/GenBank/DDBJ databases">
        <title>Genome sequence of Nocardioides mesophilus KACC 16243T.</title>
        <authorList>
            <person name="Hyun D.-W."/>
            <person name="Bae J.-W."/>
        </authorList>
    </citation>
    <scope>NUCLEOTIDE SEQUENCE [LARGE SCALE GENOMIC DNA]</scope>
    <source>
        <strain evidence="6 7">KACC 16243</strain>
    </source>
</reference>
<dbReference type="GO" id="GO:0003700">
    <property type="term" value="F:DNA-binding transcription factor activity"/>
    <property type="evidence" value="ECO:0007669"/>
    <property type="project" value="TreeGrafter"/>
</dbReference>
<dbReference type="InterPro" id="IPR036271">
    <property type="entry name" value="Tet_transcr_reg_TetR-rel_C_sf"/>
</dbReference>
<proteinExistence type="predicted"/>
<dbReference type="InterPro" id="IPR050109">
    <property type="entry name" value="HTH-type_TetR-like_transc_reg"/>
</dbReference>
<dbReference type="Gene3D" id="1.10.10.60">
    <property type="entry name" value="Homeodomain-like"/>
    <property type="match status" value="1"/>
</dbReference>
<dbReference type="PRINTS" id="PR00455">
    <property type="entry name" value="HTHTETR"/>
</dbReference>
<feature type="DNA-binding region" description="H-T-H motif" evidence="4">
    <location>
        <begin position="51"/>
        <end position="70"/>
    </location>
</feature>
<name>A0A7G9RAC3_9ACTN</name>
<dbReference type="PANTHER" id="PTHR30055:SF234">
    <property type="entry name" value="HTH-TYPE TRANSCRIPTIONAL REGULATOR BETI"/>
    <property type="match status" value="1"/>
</dbReference>
<evidence type="ECO:0000256" key="2">
    <source>
        <dbReference type="ARBA" id="ARBA00023125"/>
    </source>
</evidence>
<feature type="domain" description="HTH tetR-type" evidence="5">
    <location>
        <begin position="28"/>
        <end position="88"/>
    </location>
</feature>
<dbReference type="SUPFAM" id="SSF48498">
    <property type="entry name" value="Tetracyclin repressor-like, C-terminal domain"/>
    <property type="match status" value="1"/>
</dbReference>
<dbReference type="Proteomes" id="UP000515947">
    <property type="component" value="Chromosome"/>
</dbReference>
<accession>A0A7G9RAC3</accession>
<dbReference type="Pfam" id="PF00440">
    <property type="entry name" value="TetR_N"/>
    <property type="match status" value="1"/>
</dbReference>
<evidence type="ECO:0000256" key="4">
    <source>
        <dbReference type="PROSITE-ProRule" id="PRU00335"/>
    </source>
</evidence>
<organism evidence="6 7">
    <name type="scientific">Nocardioides mesophilus</name>
    <dbReference type="NCBI Taxonomy" id="433659"/>
    <lineage>
        <taxon>Bacteria</taxon>
        <taxon>Bacillati</taxon>
        <taxon>Actinomycetota</taxon>
        <taxon>Actinomycetes</taxon>
        <taxon>Propionibacteriales</taxon>
        <taxon>Nocardioidaceae</taxon>
        <taxon>Nocardioides</taxon>
    </lineage>
</organism>
<protein>
    <submittedName>
        <fullName evidence="6">TetR/AcrR family transcriptional regulator</fullName>
    </submittedName>
</protein>
<dbReference type="KEGG" id="nmes:H9L09_19135"/>
<dbReference type="AlphaFoldDB" id="A0A7G9RAC3"/>
<dbReference type="SUPFAM" id="SSF46689">
    <property type="entry name" value="Homeodomain-like"/>
    <property type="match status" value="1"/>
</dbReference>
<dbReference type="GO" id="GO:0000976">
    <property type="term" value="F:transcription cis-regulatory region binding"/>
    <property type="evidence" value="ECO:0007669"/>
    <property type="project" value="TreeGrafter"/>
</dbReference>
<gene>
    <name evidence="6" type="ORF">H9L09_19135</name>
</gene>